<comment type="subcellular location">
    <subcellularLocation>
        <location evidence="1">Nucleus</location>
    </subcellularLocation>
</comment>
<dbReference type="PANTHER" id="PTHR24396:SF22">
    <property type="entry name" value="PROTEIN WIZ"/>
    <property type="match status" value="1"/>
</dbReference>
<dbReference type="GO" id="GO:0008270">
    <property type="term" value="F:zinc ion binding"/>
    <property type="evidence" value="ECO:0007669"/>
    <property type="project" value="UniProtKB-KW"/>
</dbReference>
<feature type="region of interest" description="Disordered" evidence="7">
    <location>
        <begin position="160"/>
        <end position="276"/>
    </location>
</feature>
<evidence type="ECO:0000256" key="3">
    <source>
        <dbReference type="ARBA" id="ARBA00022771"/>
    </source>
</evidence>
<dbReference type="PROSITE" id="PS00028">
    <property type="entry name" value="ZINC_FINGER_C2H2_1"/>
    <property type="match status" value="5"/>
</dbReference>
<dbReference type="PROSITE" id="PS50157">
    <property type="entry name" value="ZINC_FINGER_C2H2_2"/>
    <property type="match status" value="5"/>
</dbReference>
<dbReference type="Pfam" id="PF23015">
    <property type="entry name" value="zf-WIZ"/>
    <property type="match status" value="1"/>
</dbReference>
<evidence type="ECO:0000256" key="7">
    <source>
        <dbReference type="SAM" id="MobiDB-lite"/>
    </source>
</evidence>
<organism evidence="9 10">
    <name type="scientific">Podarcis muralis</name>
    <name type="common">Wall lizard</name>
    <name type="synonym">Lacerta muralis</name>
    <dbReference type="NCBI Taxonomy" id="64176"/>
    <lineage>
        <taxon>Eukaryota</taxon>
        <taxon>Metazoa</taxon>
        <taxon>Chordata</taxon>
        <taxon>Craniata</taxon>
        <taxon>Vertebrata</taxon>
        <taxon>Euteleostomi</taxon>
        <taxon>Lepidosauria</taxon>
        <taxon>Squamata</taxon>
        <taxon>Bifurcata</taxon>
        <taxon>Unidentata</taxon>
        <taxon>Episquamata</taxon>
        <taxon>Laterata</taxon>
        <taxon>Lacertibaenia</taxon>
        <taxon>Lacertidae</taxon>
        <taxon>Podarcis</taxon>
    </lineage>
</organism>
<feature type="compositionally biased region" description="Low complexity" evidence="7">
    <location>
        <begin position="248"/>
        <end position="259"/>
    </location>
</feature>
<keyword evidence="5" id="KW-0539">Nucleus</keyword>
<feature type="domain" description="C2H2-type" evidence="8">
    <location>
        <begin position="22"/>
        <end position="44"/>
    </location>
</feature>
<dbReference type="PANTHER" id="PTHR24396">
    <property type="entry name" value="ZINC FINGER PROTEIN"/>
    <property type="match status" value="1"/>
</dbReference>
<dbReference type="GO" id="GO:0000978">
    <property type="term" value="F:RNA polymerase II cis-regulatory region sequence-specific DNA binding"/>
    <property type="evidence" value="ECO:0007669"/>
    <property type="project" value="TreeGrafter"/>
</dbReference>
<name>A0A670JWC2_PODMU</name>
<dbReference type="InterPro" id="IPR013087">
    <property type="entry name" value="Znf_C2H2_type"/>
</dbReference>
<protein>
    <submittedName>
        <fullName evidence="9">WIZ zinc finger</fullName>
    </submittedName>
</protein>
<reference evidence="9" key="2">
    <citation type="submission" date="2025-08" db="UniProtKB">
        <authorList>
            <consortium name="Ensembl"/>
        </authorList>
    </citation>
    <scope>IDENTIFICATION</scope>
</reference>
<feature type="compositionally biased region" description="Basic and acidic residues" evidence="7">
    <location>
        <begin position="583"/>
        <end position="592"/>
    </location>
</feature>
<dbReference type="AlphaFoldDB" id="A0A670JWC2"/>
<feature type="domain" description="C2H2-type" evidence="8">
    <location>
        <begin position="623"/>
        <end position="645"/>
    </location>
</feature>
<keyword evidence="2" id="KW-0479">Metal-binding</keyword>
<feature type="region of interest" description="Disordered" evidence="7">
    <location>
        <begin position="570"/>
        <end position="592"/>
    </location>
</feature>
<evidence type="ECO:0000256" key="6">
    <source>
        <dbReference type="PROSITE-ProRule" id="PRU00042"/>
    </source>
</evidence>
<dbReference type="GO" id="GO:0000981">
    <property type="term" value="F:DNA-binding transcription factor activity, RNA polymerase II-specific"/>
    <property type="evidence" value="ECO:0007669"/>
    <property type="project" value="TreeGrafter"/>
</dbReference>
<dbReference type="GeneTree" id="ENSGT00940000159979"/>
<dbReference type="Gene3D" id="3.30.160.60">
    <property type="entry name" value="Classic Zinc Finger"/>
    <property type="match status" value="1"/>
</dbReference>
<reference evidence="9 10" key="1">
    <citation type="journal article" date="2019" name="Proc. Natl. Acad. Sci. U.S.A.">
        <title>Regulatory changes in pterin and carotenoid genes underlie balanced color polymorphisms in the wall lizard.</title>
        <authorList>
            <person name="Andrade P."/>
            <person name="Pinho C."/>
            <person name="Perez I de Lanuza G."/>
            <person name="Afonso S."/>
            <person name="Brejcha J."/>
            <person name="Rubin C.J."/>
            <person name="Wallerman O."/>
            <person name="Pereira P."/>
            <person name="Sabatino S.J."/>
            <person name="Bellati A."/>
            <person name="Pellitteri-Rosa D."/>
            <person name="Bosakova Z."/>
            <person name="Bunikis I."/>
            <person name="Carretero M.A."/>
            <person name="Feiner N."/>
            <person name="Marsik P."/>
            <person name="Pauperio F."/>
            <person name="Salvi D."/>
            <person name="Soler L."/>
            <person name="While G.M."/>
            <person name="Uller T."/>
            <person name="Font E."/>
            <person name="Andersson L."/>
            <person name="Carneiro M."/>
        </authorList>
    </citation>
    <scope>NUCLEOTIDE SEQUENCE</scope>
</reference>
<feature type="region of interest" description="Disordered" evidence="7">
    <location>
        <begin position="696"/>
        <end position="754"/>
    </location>
</feature>
<accession>A0A670JWC2</accession>
<evidence type="ECO:0000256" key="1">
    <source>
        <dbReference type="ARBA" id="ARBA00004123"/>
    </source>
</evidence>
<feature type="compositionally biased region" description="Low complexity" evidence="7">
    <location>
        <begin position="164"/>
        <end position="177"/>
    </location>
</feature>
<gene>
    <name evidence="9" type="primary">WIZ</name>
</gene>
<dbReference type="SUPFAM" id="SSF57667">
    <property type="entry name" value="beta-beta-alpha zinc fingers"/>
    <property type="match status" value="2"/>
</dbReference>
<evidence type="ECO:0000256" key="5">
    <source>
        <dbReference type="ARBA" id="ARBA00023242"/>
    </source>
</evidence>
<feature type="compositionally biased region" description="Gly residues" evidence="7">
    <location>
        <begin position="739"/>
        <end position="748"/>
    </location>
</feature>
<dbReference type="Proteomes" id="UP000472272">
    <property type="component" value="Chromosome 2"/>
</dbReference>
<proteinExistence type="predicted"/>
<sequence>MTLIIIPSFTVANFDPSTFSLMRCEFCGAGFDTRAGLSSHARAHLRDFGITNWELTISPINILKELLANSSEYPMLQSALGTDPSSPNQEREMLGFGPFTLLFPAPNLTTCEVCGVCFETRKGLSSHARSHLRQLGVAESESSGAPIDLLYELMKQKGKVDSGPISPSLSKKSASPKEGTAGSSQPTLLPPNKATERPQEAPISKAIKCPPGFTPKNVAQPGSPILKKVTPALPGSPLPKTPEDKSPKLPLSPLQSSPKAQWSQPEEEGPLNLTSGAEPVRDIRCEFCGEYFENRKGLSSHARSHLRQMGVTEWYVNGSPIDTLREILKRRAQPRTSTSNSPAQGQKSLALSVLGGSLESRGPGESHVPPMPKKAQQPGSPLGHSPTSSPPTARKIFPGLSSPSLHKKLKQDQLRMEIKREMMSGGLHNDSHLSDRAWSPREEMSPLNLSSRADPVRDIRCEFCGEFFENRKGLSSHARSHLRQMGVTEWSVNGSPIDTLREIIKKKNKPCLIKKEPNTMSIELPQPMGEDGADPKSPGKMLQPMALSPLGGRTGKPHLGREVSLSPLKSPEGFLAPLSTKRPLPDERLSGHSEVKQKTYIQTELPFKAKHVHDKPTHTSTEACCELCGLYFENRKALASHARAHLRQFGVTEWCVNGSPIETLSEWIKHRPQKAGAYRSYIQGGRPFTKKFRNASHVRDNDASGKRAPLSLQAGSPPLANRSLGGEIVPSEPSKAVDGGSGSGGNGGDRPAVTSPLSLVKMEEHQQHNINKFERRQAKPVEAPPPREEEIADLQQKVEEVRQPPPRVRPVPSLVPRPPQTSLVKFVGNIYTLKCRFCEVEFQGPLSIQEEWVRHLQRHILETNFSKADALRSGTDVPAAPPVAEAQ</sequence>
<feature type="domain" description="C2H2-type" evidence="8">
    <location>
        <begin position="109"/>
        <end position="131"/>
    </location>
</feature>
<keyword evidence="4" id="KW-0862">Zinc</keyword>
<feature type="region of interest" description="Disordered" evidence="7">
    <location>
        <begin position="522"/>
        <end position="546"/>
    </location>
</feature>
<dbReference type="InterPro" id="IPR055125">
    <property type="entry name" value="Wiz_C_Znf"/>
</dbReference>
<keyword evidence="10" id="KW-1185">Reference proteome</keyword>
<feature type="domain" description="C2H2-type" evidence="8">
    <location>
        <begin position="283"/>
        <end position="310"/>
    </location>
</feature>
<evidence type="ECO:0000259" key="8">
    <source>
        <dbReference type="PROSITE" id="PS50157"/>
    </source>
</evidence>
<reference evidence="9" key="3">
    <citation type="submission" date="2025-09" db="UniProtKB">
        <authorList>
            <consortium name="Ensembl"/>
        </authorList>
    </citation>
    <scope>IDENTIFICATION</scope>
</reference>
<dbReference type="InterPro" id="IPR036236">
    <property type="entry name" value="Znf_C2H2_sf"/>
</dbReference>
<dbReference type="GO" id="GO:0005634">
    <property type="term" value="C:nucleus"/>
    <property type="evidence" value="ECO:0007669"/>
    <property type="project" value="UniProtKB-SubCell"/>
</dbReference>
<evidence type="ECO:0000313" key="9">
    <source>
        <dbReference type="Ensembl" id="ENSPMRP00000028220.1"/>
    </source>
</evidence>
<keyword evidence="3 6" id="KW-0863">Zinc-finger</keyword>
<dbReference type="SMART" id="SM00355">
    <property type="entry name" value="ZnF_C2H2"/>
    <property type="match status" value="6"/>
</dbReference>
<feature type="domain" description="C2H2-type" evidence="8">
    <location>
        <begin position="459"/>
        <end position="486"/>
    </location>
</feature>
<dbReference type="Ensembl" id="ENSPMRT00000029941.1">
    <property type="protein sequence ID" value="ENSPMRP00000028220.1"/>
    <property type="gene ID" value="ENSPMRG00000018220.1"/>
</dbReference>
<dbReference type="InterPro" id="IPR051643">
    <property type="entry name" value="Transcr_Reg_ZincFinger"/>
</dbReference>
<feature type="region of interest" description="Disordered" evidence="7">
    <location>
        <begin position="356"/>
        <end position="412"/>
    </location>
</feature>
<evidence type="ECO:0000256" key="2">
    <source>
        <dbReference type="ARBA" id="ARBA00022723"/>
    </source>
</evidence>
<evidence type="ECO:0000313" key="10">
    <source>
        <dbReference type="Proteomes" id="UP000472272"/>
    </source>
</evidence>
<evidence type="ECO:0000256" key="4">
    <source>
        <dbReference type="ARBA" id="ARBA00022833"/>
    </source>
</evidence>